<dbReference type="PANTHER" id="PTHR28208">
    <property type="entry name" value="PHOSPHATIDATE PHOSPHATASE APP1"/>
    <property type="match status" value="1"/>
</dbReference>
<protein>
    <recommendedName>
        <fullName evidence="1">Phosphatidate phosphatase APP1 catalytic domain-containing protein</fullName>
    </recommendedName>
</protein>
<organism evidence="2">
    <name type="scientific">uncultured Sulfurovum sp</name>
    <dbReference type="NCBI Taxonomy" id="269237"/>
    <lineage>
        <taxon>Bacteria</taxon>
        <taxon>Pseudomonadati</taxon>
        <taxon>Campylobacterota</taxon>
        <taxon>Epsilonproteobacteria</taxon>
        <taxon>Campylobacterales</taxon>
        <taxon>Sulfurovaceae</taxon>
        <taxon>Sulfurovum</taxon>
        <taxon>environmental samples</taxon>
    </lineage>
</organism>
<gene>
    <name evidence="2" type="ORF">HELGO_WM30291</name>
</gene>
<name>A0A6S6RYS7_9BACT</name>
<dbReference type="PANTHER" id="PTHR28208:SF3">
    <property type="entry name" value="PHOSPHATIDATE PHOSPHATASE APP1"/>
    <property type="match status" value="1"/>
</dbReference>
<evidence type="ECO:0000313" key="2">
    <source>
        <dbReference type="EMBL" id="CAA6800556.1"/>
    </source>
</evidence>
<dbReference type="AlphaFoldDB" id="A0A6S6RYS7"/>
<dbReference type="GO" id="GO:0008195">
    <property type="term" value="F:phosphatidate phosphatase activity"/>
    <property type="evidence" value="ECO:0007669"/>
    <property type="project" value="InterPro"/>
</dbReference>
<accession>A0A6S6RYS7</accession>
<feature type="domain" description="Phosphatidate phosphatase APP1 catalytic" evidence="1">
    <location>
        <begin position="135"/>
        <end position="289"/>
    </location>
</feature>
<evidence type="ECO:0000259" key="1">
    <source>
        <dbReference type="Pfam" id="PF09949"/>
    </source>
</evidence>
<dbReference type="InterPro" id="IPR052935">
    <property type="entry name" value="Mg2+_PAP"/>
</dbReference>
<sequence>MKKILLFTLFLLNPLLSEDTIQVHTCYGNAHELIVEGRLLDENLFIERSQSDSKSTNLWNKLGQMLNSEIKNTPMTLVLDDKPYFTISDDEGYFLFNIHEKNNSFVNKQSLQLFLNERNLSRSCLALVLDEKEQVGIISDFDDTVIISDVIHKLDLINNTFFKNYKQREVVLGMAERFKKILAENEANETSALFFITGSPKQLERSIDRFLDFHHFPERTIITKKAHGDKADSFFDQISYKESKIEKLITFYPHVKWVCFGDSGEQDKEVYERIRKKYPQHIKSIFIRNVESGEILKIY</sequence>
<dbReference type="InterPro" id="IPR019236">
    <property type="entry name" value="APP1_cat"/>
</dbReference>
<proteinExistence type="predicted"/>
<reference evidence="2" key="1">
    <citation type="submission" date="2020-01" db="EMBL/GenBank/DDBJ databases">
        <authorList>
            <person name="Meier V. D."/>
            <person name="Meier V D."/>
        </authorList>
    </citation>
    <scope>NUCLEOTIDE SEQUENCE</scope>
    <source>
        <strain evidence="2">HLG_WM_MAG_01</strain>
    </source>
</reference>
<dbReference type="EMBL" id="CACVAS010000017">
    <property type="protein sequence ID" value="CAA6800556.1"/>
    <property type="molecule type" value="Genomic_DNA"/>
</dbReference>
<dbReference type="Pfam" id="PF09949">
    <property type="entry name" value="APP1_cat"/>
    <property type="match status" value="1"/>
</dbReference>